<dbReference type="InterPro" id="IPR039199">
    <property type="entry name" value="FAM91"/>
</dbReference>
<proteinExistence type="inferred from homology"/>
<dbReference type="AlphaFoldDB" id="A0A4C1U925"/>
<feature type="domain" description="FAM91 N-terminal" evidence="2">
    <location>
        <begin position="8"/>
        <end position="298"/>
    </location>
</feature>
<dbReference type="EMBL" id="BGZK01000142">
    <property type="protein sequence ID" value="GBP22607.1"/>
    <property type="molecule type" value="Genomic_DNA"/>
</dbReference>
<keyword evidence="5" id="KW-1185">Reference proteome</keyword>
<dbReference type="OrthoDB" id="275996at2759"/>
<dbReference type="InterPro" id="IPR028097">
    <property type="entry name" value="FAM91_C_dom"/>
</dbReference>
<dbReference type="Proteomes" id="UP000299102">
    <property type="component" value="Unassembled WGS sequence"/>
</dbReference>
<accession>A0A4C1U925</accession>
<gene>
    <name evidence="4" type="primary">fam91a1</name>
    <name evidence="4" type="ORF">EVAR_13887_1</name>
</gene>
<comment type="similarity">
    <text evidence="1">Belongs to the FAM91 family.</text>
</comment>
<dbReference type="Pfam" id="PF14647">
    <property type="entry name" value="FAM91_N"/>
    <property type="match status" value="1"/>
</dbReference>
<evidence type="ECO:0000259" key="2">
    <source>
        <dbReference type="Pfam" id="PF14647"/>
    </source>
</evidence>
<sequence length="496" mass="56545">MEDEIEDCIRKKVAWAQLPPTIKRILNDSPKEYEKYVFEFSIKNQLRYRGNLVRSIKKDERKYYEALIQNSIQRLMLFPYHLADMIVKGLRITPFIYYVEVVAFLIELEKSYDTMPNFTAADCLRLLGIGRNEYLELVAKARSLGRRGKAKAIRMLLPKVPLNIPMQPWWRVELGYVLEDDVKPLSQDEKTVIDLLIDRGSQTAGSLDYNVIKTLYRRGLIYLDVPVTAADKVSVPPLKGFVMNRIAGDYFETLLYKIFVSIDEHTTVAELATMLQVECELVKQAVSLYCRLGFARHLCPPPGPRHHSWKDALTVHHHQPYRQITPLTFDPEAHEDALQMEPVLLSDEPSTSKNYVEPSSGQRVAVLFDSTLAAYLMMGNLSPVAADPEIEGEARRYLAAALSLRTAVRTLRPRLRPLDLLRCEALHALGTAARARLLTTKYRVKARPSLAARHRHSTTGGEACDELEFCHALDMLLLCEILFLKNLSSHLPLNDT</sequence>
<name>A0A4C1U925_EUMVA</name>
<dbReference type="Pfam" id="PF14648">
    <property type="entry name" value="FAM91_C"/>
    <property type="match status" value="2"/>
</dbReference>
<organism evidence="4 5">
    <name type="scientific">Eumeta variegata</name>
    <name type="common">Bagworm moth</name>
    <name type="synonym">Eumeta japonica</name>
    <dbReference type="NCBI Taxonomy" id="151549"/>
    <lineage>
        <taxon>Eukaryota</taxon>
        <taxon>Metazoa</taxon>
        <taxon>Ecdysozoa</taxon>
        <taxon>Arthropoda</taxon>
        <taxon>Hexapoda</taxon>
        <taxon>Insecta</taxon>
        <taxon>Pterygota</taxon>
        <taxon>Neoptera</taxon>
        <taxon>Endopterygota</taxon>
        <taxon>Lepidoptera</taxon>
        <taxon>Glossata</taxon>
        <taxon>Ditrysia</taxon>
        <taxon>Tineoidea</taxon>
        <taxon>Psychidae</taxon>
        <taxon>Oiketicinae</taxon>
        <taxon>Eumeta</taxon>
    </lineage>
</organism>
<comment type="caution">
    <text evidence="4">The sequence shown here is derived from an EMBL/GenBank/DDBJ whole genome shotgun (WGS) entry which is preliminary data.</text>
</comment>
<evidence type="ECO:0000313" key="5">
    <source>
        <dbReference type="Proteomes" id="UP000299102"/>
    </source>
</evidence>
<evidence type="ECO:0000259" key="3">
    <source>
        <dbReference type="Pfam" id="PF14648"/>
    </source>
</evidence>
<dbReference type="InterPro" id="IPR028091">
    <property type="entry name" value="FAM91_N_dom"/>
</dbReference>
<evidence type="ECO:0000313" key="4">
    <source>
        <dbReference type="EMBL" id="GBP22607.1"/>
    </source>
</evidence>
<protein>
    <submittedName>
        <fullName evidence="4">Protein FAM91A1</fullName>
    </submittedName>
</protein>
<reference evidence="4 5" key="1">
    <citation type="journal article" date="2019" name="Commun. Biol.">
        <title>The bagworm genome reveals a unique fibroin gene that provides high tensile strength.</title>
        <authorList>
            <person name="Kono N."/>
            <person name="Nakamura H."/>
            <person name="Ohtoshi R."/>
            <person name="Tomita M."/>
            <person name="Numata K."/>
            <person name="Arakawa K."/>
        </authorList>
    </citation>
    <scope>NUCLEOTIDE SEQUENCE [LARGE SCALE GENOMIC DNA]</scope>
</reference>
<dbReference type="STRING" id="151549.A0A4C1U925"/>
<feature type="domain" description="FAM91 C-terminal" evidence="3">
    <location>
        <begin position="389"/>
        <end position="444"/>
    </location>
</feature>
<feature type="domain" description="FAM91 C-terminal" evidence="3">
    <location>
        <begin position="362"/>
        <end position="383"/>
    </location>
</feature>
<dbReference type="PANTHER" id="PTHR28441:SF2">
    <property type="entry name" value="PROTEIN FAM91A1"/>
    <property type="match status" value="1"/>
</dbReference>
<dbReference type="PANTHER" id="PTHR28441">
    <property type="entry name" value="PROTEIN FAM91A1"/>
    <property type="match status" value="1"/>
</dbReference>
<evidence type="ECO:0000256" key="1">
    <source>
        <dbReference type="ARBA" id="ARBA00010319"/>
    </source>
</evidence>